<dbReference type="Proteomes" id="UP000192907">
    <property type="component" value="Unassembled WGS sequence"/>
</dbReference>
<evidence type="ECO:0000313" key="2">
    <source>
        <dbReference type="Proteomes" id="UP000192907"/>
    </source>
</evidence>
<keyword evidence="2" id="KW-1185">Reference proteome</keyword>
<organism evidence="1 2">
    <name type="scientific">Pseudobacteriovorax antillogorgiicola</name>
    <dbReference type="NCBI Taxonomy" id="1513793"/>
    <lineage>
        <taxon>Bacteria</taxon>
        <taxon>Pseudomonadati</taxon>
        <taxon>Bdellovibrionota</taxon>
        <taxon>Oligoflexia</taxon>
        <taxon>Oligoflexales</taxon>
        <taxon>Pseudobacteriovoracaceae</taxon>
        <taxon>Pseudobacteriovorax</taxon>
    </lineage>
</organism>
<dbReference type="PROSITE" id="PS51257">
    <property type="entry name" value="PROKAR_LIPOPROTEIN"/>
    <property type="match status" value="1"/>
</dbReference>
<accession>A0A1Y6CQU4</accession>
<sequence>MKYINATAIAILLASCGEPQSTTDSQLDAEWNSRNNPELISGDYDSKFEDLELSGKVDNLPWSDDYWPTYKGGLSYRWNDRFAEQIGYETIDEENARDLTKVEIARLSPAEKYDLFVGYYDFPTVKSERKRTNVLKTIAGSDEFDPDYKIPTWEGLCHGWAPASMNFKEPRSVTLKGANGLDVSFGSSDIKALLTYYQQYKGNRSTKTYFMADRCYDSFKELKEKLDAGEITKEEFDAKRESSSCEDTNAGAFHIVLTNEIGKKKESFLVDITRDAEVWNQAVNSYSSVVVGESDKVTEGAAPGTVKEVHIKTKMVYTVEVSPRWSIVRTAENVGRYEYILEINSDGKIIGGRWISEDRPDFLWRETTPEFRGYFAALQHIYSQSIK</sequence>
<dbReference type="EMBL" id="FWZT01000040">
    <property type="protein sequence ID" value="SMF82183.1"/>
    <property type="molecule type" value="Genomic_DNA"/>
</dbReference>
<dbReference type="AlphaFoldDB" id="A0A1Y6CQU4"/>
<dbReference type="InterPro" id="IPR032048">
    <property type="entry name" value="TGase_elicitor"/>
</dbReference>
<dbReference type="Pfam" id="PF16683">
    <property type="entry name" value="TGase_elicitor"/>
    <property type="match status" value="1"/>
</dbReference>
<protein>
    <submittedName>
        <fullName evidence="1">Transglutaminase elicitor</fullName>
    </submittedName>
</protein>
<dbReference type="OrthoDB" id="5888723at2"/>
<proteinExistence type="predicted"/>
<name>A0A1Y6CQU4_9BACT</name>
<reference evidence="2" key="1">
    <citation type="submission" date="2017-04" db="EMBL/GenBank/DDBJ databases">
        <authorList>
            <person name="Varghese N."/>
            <person name="Submissions S."/>
        </authorList>
    </citation>
    <scope>NUCLEOTIDE SEQUENCE [LARGE SCALE GENOMIC DNA]</scope>
    <source>
        <strain evidence="2">RKEM611</strain>
    </source>
</reference>
<evidence type="ECO:0000313" key="1">
    <source>
        <dbReference type="EMBL" id="SMF82183.1"/>
    </source>
</evidence>
<gene>
    <name evidence="1" type="ORF">SAMN06296036_1405</name>
</gene>
<dbReference type="RefSeq" id="WP_132326072.1">
    <property type="nucleotide sequence ID" value="NZ_FWZT01000040.1"/>
</dbReference>
<dbReference type="GO" id="GO:0016755">
    <property type="term" value="F:aminoacyltransferase activity"/>
    <property type="evidence" value="ECO:0007669"/>
    <property type="project" value="InterPro"/>
</dbReference>